<feature type="region of interest" description="Disordered" evidence="1">
    <location>
        <begin position="283"/>
        <end position="421"/>
    </location>
</feature>
<evidence type="ECO:0000313" key="4">
    <source>
        <dbReference type="EMBL" id="TKA24453.1"/>
    </source>
</evidence>
<reference evidence="4 5" key="1">
    <citation type="submission" date="2017-03" db="EMBL/GenBank/DDBJ databases">
        <title>Genomes of endolithic fungi from Antarctica.</title>
        <authorList>
            <person name="Coleine C."/>
            <person name="Masonjones S."/>
            <person name="Stajich J.E."/>
        </authorList>
    </citation>
    <scope>NUCLEOTIDE SEQUENCE [LARGE SCALE GENOMIC DNA]</scope>
    <source>
        <strain evidence="4 5">CCFEE 5311</strain>
    </source>
</reference>
<dbReference type="InterPro" id="IPR055449">
    <property type="entry name" value="Iec3-like_M"/>
</dbReference>
<accession>A0A4U0TQQ6</accession>
<feature type="compositionally biased region" description="Basic residues" evidence="1">
    <location>
        <begin position="370"/>
        <end position="379"/>
    </location>
</feature>
<feature type="compositionally biased region" description="Basic and acidic residues" evidence="1">
    <location>
        <begin position="309"/>
        <end position="319"/>
    </location>
</feature>
<evidence type="ECO:0000259" key="3">
    <source>
        <dbReference type="Pfam" id="PF24244"/>
    </source>
</evidence>
<dbReference type="Pfam" id="PF24244">
    <property type="entry name" value="Iec3-like_M"/>
    <property type="match status" value="1"/>
</dbReference>
<evidence type="ECO:0000313" key="5">
    <source>
        <dbReference type="Proteomes" id="UP000310066"/>
    </source>
</evidence>
<feature type="compositionally biased region" description="Low complexity" evidence="1">
    <location>
        <begin position="603"/>
        <end position="619"/>
    </location>
</feature>
<feature type="compositionally biased region" description="Polar residues" evidence="1">
    <location>
        <begin position="679"/>
        <end position="690"/>
    </location>
</feature>
<feature type="region of interest" description="Disordered" evidence="1">
    <location>
        <begin position="587"/>
        <end position="619"/>
    </location>
</feature>
<dbReference type="AlphaFoldDB" id="A0A4U0TQQ6"/>
<organism evidence="4 5">
    <name type="scientific">Friedmanniomyces endolithicus</name>
    <dbReference type="NCBI Taxonomy" id="329885"/>
    <lineage>
        <taxon>Eukaryota</taxon>
        <taxon>Fungi</taxon>
        <taxon>Dikarya</taxon>
        <taxon>Ascomycota</taxon>
        <taxon>Pezizomycotina</taxon>
        <taxon>Dothideomycetes</taxon>
        <taxon>Dothideomycetidae</taxon>
        <taxon>Mycosphaerellales</taxon>
        <taxon>Teratosphaeriaceae</taxon>
        <taxon>Friedmanniomyces</taxon>
    </lineage>
</organism>
<evidence type="ECO:0000256" key="1">
    <source>
        <dbReference type="SAM" id="MobiDB-lite"/>
    </source>
</evidence>
<dbReference type="Pfam" id="PF14612">
    <property type="entry name" value="Ino80_Iec3"/>
    <property type="match status" value="1"/>
</dbReference>
<feature type="domain" description="INO80 complex subunit 3 N-terminal" evidence="2">
    <location>
        <begin position="43"/>
        <end position="111"/>
    </location>
</feature>
<evidence type="ECO:0000259" key="2">
    <source>
        <dbReference type="Pfam" id="PF14612"/>
    </source>
</evidence>
<feature type="region of interest" description="Disordered" evidence="1">
    <location>
        <begin position="1"/>
        <end position="22"/>
    </location>
</feature>
<dbReference type="InterPro" id="IPR032742">
    <property type="entry name" value="Iec3_N"/>
</dbReference>
<name>A0A4U0TQQ6_9PEZI</name>
<gene>
    <name evidence="4" type="ORF">B0A54_17392</name>
</gene>
<dbReference type="Proteomes" id="UP000310066">
    <property type="component" value="Unassembled WGS sequence"/>
</dbReference>
<feature type="compositionally biased region" description="Basic and acidic residues" evidence="1">
    <location>
        <begin position="644"/>
        <end position="655"/>
    </location>
</feature>
<dbReference type="OrthoDB" id="4095124at2759"/>
<dbReference type="STRING" id="329885.A0A4U0TQQ6"/>
<comment type="caution">
    <text evidence="4">The sequence shown here is derived from an EMBL/GenBank/DDBJ whole genome shotgun (WGS) entry which is preliminary data.</text>
</comment>
<feature type="compositionally biased region" description="Gly residues" evidence="1">
    <location>
        <begin position="389"/>
        <end position="398"/>
    </location>
</feature>
<dbReference type="GO" id="GO:0006338">
    <property type="term" value="P:chromatin remodeling"/>
    <property type="evidence" value="ECO:0007669"/>
    <property type="project" value="InterPro"/>
</dbReference>
<dbReference type="EMBL" id="NAJP01000180">
    <property type="protein sequence ID" value="TKA24453.1"/>
    <property type="molecule type" value="Genomic_DNA"/>
</dbReference>
<feature type="compositionally biased region" description="Low complexity" evidence="1">
    <location>
        <begin position="325"/>
        <end position="334"/>
    </location>
</feature>
<dbReference type="GO" id="GO:0031011">
    <property type="term" value="C:Ino80 complex"/>
    <property type="evidence" value="ECO:0007669"/>
    <property type="project" value="InterPro"/>
</dbReference>
<proteinExistence type="predicted"/>
<feature type="region of interest" description="Disordered" evidence="1">
    <location>
        <begin position="632"/>
        <end position="696"/>
    </location>
</feature>
<feature type="domain" description="INO80 complex subunit 3-like middle region" evidence="3">
    <location>
        <begin position="169"/>
        <end position="266"/>
    </location>
</feature>
<sequence>MADYPTFSPGAHPTYGGKSIDKLPANPYAALPAEARDRTQRYKSWRKKYRKMRAHFDGVLEENKRLFKEEHKLESLAKRSRQELDGLLDICLDLNENPSLPADLRFNIRPPPRHPPVVDVAPDISPEQANEMVMAYKAAVQQGSLPPVDLEIIRNEVEHRLAAQDSQPLEDLIASMPARPILGPDTLPQELRSEDAPGYFTPEQEADYLQKLDARLGTDAFTNIRRTSDQQTLNEDKHFAEMTPRELEYHVELLNPQSQHSWLKAHIKLGILPGTIAVEIGGDDNDSLASHEPKPPRKRAGNKNLAKQVGDRAVERARDGGSPVGGAVASAAHSNGGGSRDEDELLLGDGRAGSAAKKKVKEVDNAYHPKGGKKTKRKRSGEDVNGATGSTGGGGGGSKKPKTDSGAGSAAHQQQQQQQYRASIITPRWAEERAVDPRALLQEPEWMLCHPFVRLPSLGEALKEQQTEDDEKRSTNCLPPLKPVVDAWPRELAICQPNERLLSVKEALQGGCGDPIADLAGVQSPSLREIFRAAPENVPTHQTILPPPPFGMDDLPQHPTGHLPPLQDDPAITTSILGGRAMLTAEQEGWGGEQWAPSSPAVSSMSQQQQLHQSQQQEMLQTAMKKNLEEQATRRELKRQKQVWAKESRRREQQRRQVRIQKHSSTQKASAGPSCEPSKLSTLLSGSQDPTEGAGPRISSVAFVAKRPEPRVIHPPNYQSAFTDMLRRPNFKPAGGTAAPAFASSSAFASESRTGGERVAQPHELRIWETKQCE</sequence>
<protein>
    <submittedName>
        <fullName evidence="4">Uncharacterized protein</fullName>
    </submittedName>
</protein>